<keyword evidence="2" id="KW-1185">Reference proteome</keyword>
<reference evidence="1 2" key="1">
    <citation type="journal article" date="2018" name="Nat. Ecol. Evol.">
        <title>Pezizomycetes genomes reveal the molecular basis of ectomycorrhizal truffle lifestyle.</title>
        <authorList>
            <person name="Murat C."/>
            <person name="Payen T."/>
            <person name="Noel B."/>
            <person name="Kuo A."/>
            <person name="Morin E."/>
            <person name="Chen J."/>
            <person name="Kohler A."/>
            <person name="Krizsan K."/>
            <person name="Balestrini R."/>
            <person name="Da Silva C."/>
            <person name="Montanini B."/>
            <person name="Hainaut M."/>
            <person name="Levati E."/>
            <person name="Barry K.W."/>
            <person name="Belfiori B."/>
            <person name="Cichocki N."/>
            <person name="Clum A."/>
            <person name="Dockter R.B."/>
            <person name="Fauchery L."/>
            <person name="Guy J."/>
            <person name="Iotti M."/>
            <person name="Le Tacon F."/>
            <person name="Lindquist E.A."/>
            <person name="Lipzen A."/>
            <person name="Malagnac F."/>
            <person name="Mello A."/>
            <person name="Molinier V."/>
            <person name="Miyauchi S."/>
            <person name="Poulain J."/>
            <person name="Riccioni C."/>
            <person name="Rubini A."/>
            <person name="Sitrit Y."/>
            <person name="Splivallo R."/>
            <person name="Traeger S."/>
            <person name="Wang M."/>
            <person name="Zifcakova L."/>
            <person name="Wipf D."/>
            <person name="Zambonelli A."/>
            <person name="Paolocci F."/>
            <person name="Nowrousian M."/>
            <person name="Ottonello S."/>
            <person name="Baldrian P."/>
            <person name="Spatafora J.W."/>
            <person name="Henrissat B."/>
            <person name="Nagy L.G."/>
            <person name="Aury J.M."/>
            <person name="Wincker P."/>
            <person name="Grigoriev I.V."/>
            <person name="Bonfante P."/>
            <person name="Martin F.M."/>
        </authorList>
    </citation>
    <scope>NUCLEOTIDE SEQUENCE [LARGE SCALE GENOMIC DNA]</scope>
    <source>
        <strain evidence="1 2">CCBAS932</strain>
    </source>
</reference>
<evidence type="ECO:0000313" key="1">
    <source>
        <dbReference type="EMBL" id="RPB08128.1"/>
    </source>
</evidence>
<dbReference type="InParanoid" id="A0A3N4KF67"/>
<organism evidence="1 2">
    <name type="scientific">Morchella conica CCBAS932</name>
    <dbReference type="NCBI Taxonomy" id="1392247"/>
    <lineage>
        <taxon>Eukaryota</taxon>
        <taxon>Fungi</taxon>
        <taxon>Dikarya</taxon>
        <taxon>Ascomycota</taxon>
        <taxon>Pezizomycotina</taxon>
        <taxon>Pezizomycetes</taxon>
        <taxon>Pezizales</taxon>
        <taxon>Morchellaceae</taxon>
        <taxon>Morchella</taxon>
    </lineage>
</organism>
<sequence length="192" mass="21917">MQLLKLRIIVQKPTITCVASTDSQKSSPKTARMASQAARYERIYQTDDCIIKEYEEQLMALHERIRVHRYKLRDNGKDLLILKDKMTVVQYKAELMPENYLMELEELNGAIMAIELENNNLHGTIDFIEWLKNQARFSILYLQNGEVPDGQHDPAADTTEINTVTTETDTVTTQVGAVNVEGTKAEEEEIKG</sequence>
<gene>
    <name evidence="1" type="ORF">P167DRAFT_549225</name>
</gene>
<name>A0A3N4KF67_9PEZI</name>
<dbReference type="AlphaFoldDB" id="A0A3N4KF67"/>
<evidence type="ECO:0000313" key="2">
    <source>
        <dbReference type="Proteomes" id="UP000277580"/>
    </source>
</evidence>
<dbReference type="Proteomes" id="UP000277580">
    <property type="component" value="Unassembled WGS sequence"/>
</dbReference>
<accession>A0A3N4KF67</accession>
<protein>
    <submittedName>
        <fullName evidence="1">Uncharacterized protein</fullName>
    </submittedName>
</protein>
<proteinExistence type="predicted"/>
<dbReference type="EMBL" id="ML119168">
    <property type="protein sequence ID" value="RPB08128.1"/>
    <property type="molecule type" value="Genomic_DNA"/>
</dbReference>